<protein>
    <submittedName>
        <fullName evidence="5">Helix-turn-helix domain-containing protein</fullName>
    </submittedName>
</protein>
<dbReference type="InterPro" id="IPR036388">
    <property type="entry name" value="WH-like_DNA-bd_sf"/>
</dbReference>
<dbReference type="Gene3D" id="1.10.10.10">
    <property type="entry name" value="Winged helix-like DNA-binding domain superfamily/Winged helix DNA-binding domain"/>
    <property type="match status" value="2"/>
</dbReference>
<evidence type="ECO:0000313" key="6">
    <source>
        <dbReference type="Proteomes" id="UP001219605"/>
    </source>
</evidence>
<evidence type="ECO:0000313" key="5">
    <source>
        <dbReference type="EMBL" id="WDZ83597.1"/>
    </source>
</evidence>
<dbReference type="Proteomes" id="UP001219605">
    <property type="component" value="Chromosome"/>
</dbReference>
<evidence type="ECO:0000256" key="2">
    <source>
        <dbReference type="ARBA" id="ARBA00023125"/>
    </source>
</evidence>
<name>A0ABY7ZL43_9ACTN</name>
<accession>A0ABY7ZL43</accession>
<dbReference type="InterPro" id="IPR011991">
    <property type="entry name" value="ArsR-like_HTH"/>
</dbReference>
<dbReference type="PANTHER" id="PTHR33204:SF37">
    <property type="entry name" value="HTH-TYPE TRANSCRIPTIONAL REGULATOR YODB"/>
    <property type="match status" value="1"/>
</dbReference>
<dbReference type="Pfam" id="PF01638">
    <property type="entry name" value="HxlR"/>
    <property type="match status" value="2"/>
</dbReference>
<evidence type="ECO:0000256" key="1">
    <source>
        <dbReference type="ARBA" id="ARBA00023015"/>
    </source>
</evidence>
<keyword evidence="1" id="KW-0805">Transcription regulation</keyword>
<feature type="domain" description="HTH hxlR-type" evidence="4">
    <location>
        <begin position="11"/>
        <end position="113"/>
    </location>
</feature>
<evidence type="ECO:0000259" key="4">
    <source>
        <dbReference type="PROSITE" id="PS51118"/>
    </source>
</evidence>
<dbReference type="RefSeq" id="WP_275030155.1">
    <property type="nucleotide sequence ID" value="NZ_CP118615.1"/>
</dbReference>
<organism evidence="5 6">
    <name type="scientific">Micromonospora cathayae</name>
    <dbReference type="NCBI Taxonomy" id="3028804"/>
    <lineage>
        <taxon>Bacteria</taxon>
        <taxon>Bacillati</taxon>
        <taxon>Actinomycetota</taxon>
        <taxon>Actinomycetes</taxon>
        <taxon>Micromonosporales</taxon>
        <taxon>Micromonosporaceae</taxon>
        <taxon>Micromonospora</taxon>
    </lineage>
</organism>
<sequence>MPDVPAPPTPTPDSRTLIDAAGRLRGRWALHVVQALLAGPAGFNDLRRAVPGAGPSVLTRRLADLEAAGIVSREVIPRTPPASRYALTPSGTALGPAIERMVAWAAQWRIGDPHHDVAGALAIFQERWMLELHCALLAGPRRFGELARTIGVNEATLSQRLGDLERRGLIHRLTDQPGSPYAFTPAGRGFEPVGTALLEWAAAASTPPTP</sequence>
<dbReference type="InterPro" id="IPR002577">
    <property type="entry name" value="HTH_HxlR"/>
</dbReference>
<dbReference type="PROSITE" id="PS51118">
    <property type="entry name" value="HTH_HXLR"/>
    <property type="match status" value="2"/>
</dbReference>
<keyword evidence="6" id="KW-1185">Reference proteome</keyword>
<dbReference type="EMBL" id="CP118615">
    <property type="protein sequence ID" value="WDZ83597.1"/>
    <property type="molecule type" value="Genomic_DNA"/>
</dbReference>
<keyword evidence="2" id="KW-0238">DNA-binding</keyword>
<reference evidence="5 6" key="1">
    <citation type="submission" date="2023-02" db="EMBL/GenBank/DDBJ databases">
        <authorList>
            <person name="Mo P."/>
        </authorList>
    </citation>
    <scope>NUCLEOTIDE SEQUENCE [LARGE SCALE GENOMIC DNA]</scope>
    <source>
        <strain evidence="5 6">HUAS 3</strain>
    </source>
</reference>
<dbReference type="InterPro" id="IPR036390">
    <property type="entry name" value="WH_DNA-bd_sf"/>
</dbReference>
<gene>
    <name evidence="5" type="ORF">PVK37_24500</name>
</gene>
<dbReference type="PANTHER" id="PTHR33204">
    <property type="entry name" value="TRANSCRIPTIONAL REGULATOR, MARR FAMILY"/>
    <property type="match status" value="1"/>
</dbReference>
<proteinExistence type="predicted"/>
<feature type="domain" description="HTH hxlR-type" evidence="4">
    <location>
        <begin position="112"/>
        <end position="209"/>
    </location>
</feature>
<keyword evidence="3" id="KW-0804">Transcription</keyword>
<dbReference type="SUPFAM" id="SSF46785">
    <property type="entry name" value="Winged helix' DNA-binding domain"/>
    <property type="match status" value="2"/>
</dbReference>
<dbReference type="CDD" id="cd00090">
    <property type="entry name" value="HTH_ARSR"/>
    <property type="match status" value="2"/>
</dbReference>
<evidence type="ECO:0000256" key="3">
    <source>
        <dbReference type="ARBA" id="ARBA00023163"/>
    </source>
</evidence>